<reference evidence="19 20" key="1">
    <citation type="submission" date="2017-05" db="EMBL/GenBank/DDBJ databases">
        <title>The draft genome of the hyperthermophilic archaeon 'Pyrodictium delaneyi strain Hulk', an iron and nitrate reducer, reveals the capacity for sulfate reduction.</title>
        <authorList>
            <person name="Demey L.M."/>
            <person name="Miller C."/>
            <person name="Manzella M."/>
            <person name="Reguera G."/>
            <person name="Kashefi K."/>
        </authorList>
    </citation>
    <scope>NUCLEOTIDE SEQUENCE [LARGE SCALE GENOMIC DNA]</scope>
    <source>
        <strain evidence="19 20">Hulk</strain>
    </source>
</reference>
<evidence type="ECO:0000256" key="8">
    <source>
        <dbReference type="ARBA" id="ARBA00023004"/>
    </source>
</evidence>
<feature type="compositionally biased region" description="Polar residues" evidence="16">
    <location>
        <begin position="10"/>
        <end position="21"/>
    </location>
</feature>
<evidence type="ECO:0000256" key="15">
    <source>
        <dbReference type="PIRSR" id="PIRSR603373-2"/>
    </source>
</evidence>
<evidence type="ECO:0000256" key="10">
    <source>
        <dbReference type="ARBA" id="ARBA00023134"/>
    </source>
</evidence>
<dbReference type="Pfam" id="PF02421">
    <property type="entry name" value="FeoB_N"/>
    <property type="match status" value="1"/>
</dbReference>
<dbReference type="GO" id="GO:0015093">
    <property type="term" value="F:ferrous iron transmembrane transporter activity"/>
    <property type="evidence" value="ECO:0007669"/>
    <property type="project" value="UniProtKB-UniRule"/>
</dbReference>
<dbReference type="NCBIfam" id="TIGR00437">
    <property type="entry name" value="feoB"/>
    <property type="match status" value="1"/>
</dbReference>
<feature type="transmembrane region" description="Helical" evidence="17">
    <location>
        <begin position="712"/>
        <end position="731"/>
    </location>
</feature>
<evidence type="ECO:0000259" key="18">
    <source>
        <dbReference type="PROSITE" id="PS51711"/>
    </source>
</evidence>
<evidence type="ECO:0000256" key="5">
    <source>
        <dbReference type="ARBA" id="ARBA00022692"/>
    </source>
</evidence>
<evidence type="ECO:0000256" key="12">
    <source>
        <dbReference type="ARBA" id="ARBA00031200"/>
    </source>
</evidence>
<feature type="transmembrane region" description="Helical" evidence="17">
    <location>
        <begin position="510"/>
        <end position="529"/>
    </location>
</feature>
<feature type="binding site" evidence="15">
    <location>
        <position position="50"/>
    </location>
    <ligand>
        <name>Mg(2+)</name>
        <dbReference type="ChEBI" id="CHEBI:18420"/>
        <label>2</label>
    </ligand>
</feature>
<keyword evidence="20" id="KW-1185">Reference proteome</keyword>
<keyword evidence="9" id="KW-0406">Ion transport</keyword>
<evidence type="ECO:0000256" key="3">
    <source>
        <dbReference type="ARBA" id="ARBA00022475"/>
    </source>
</evidence>
<feature type="transmembrane region" description="Helical" evidence="17">
    <location>
        <begin position="479"/>
        <end position="504"/>
    </location>
</feature>
<keyword evidence="10 14" id="KW-0342">GTP-binding</keyword>
<feature type="transmembrane region" description="Helical" evidence="17">
    <location>
        <begin position="679"/>
        <end position="700"/>
    </location>
</feature>
<dbReference type="InterPro" id="IPR050860">
    <property type="entry name" value="FeoB_GTPase"/>
</dbReference>
<keyword evidence="11 17" id="KW-0472">Membrane</keyword>
<dbReference type="PANTHER" id="PTHR43185">
    <property type="entry name" value="FERROUS IRON TRANSPORT PROTEIN B"/>
    <property type="match status" value="1"/>
</dbReference>
<evidence type="ECO:0000256" key="1">
    <source>
        <dbReference type="ARBA" id="ARBA00004651"/>
    </source>
</evidence>
<evidence type="ECO:0000256" key="4">
    <source>
        <dbReference type="ARBA" id="ARBA00022496"/>
    </source>
</evidence>
<dbReference type="Pfam" id="PF17910">
    <property type="entry name" value="FeoB_Cyto"/>
    <property type="match status" value="1"/>
</dbReference>
<dbReference type="PANTHER" id="PTHR43185:SF1">
    <property type="entry name" value="FE(2+) TRANSPORTER FEOB"/>
    <property type="match status" value="1"/>
</dbReference>
<dbReference type="CDD" id="cd01879">
    <property type="entry name" value="FeoB"/>
    <property type="match status" value="1"/>
</dbReference>
<dbReference type="RefSeq" id="WP_088171847.1">
    <property type="nucleotide sequence ID" value="NZ_NCQP01000002.1"/>
</dbReference>
<accession>A0A211YPN0</accession>
<feature type="binding site" evidence="14">
    <location>
        <begin position="64"/>
        <end position="68"/>
    </location>
    <ligand>
        <name>GTP</name>
        <dbReference type="ChEBI" id="CHEBI:37565"/>
        <label>1</label>
    </ligand>
</feature>
<dbReference type="EMBL" id="NCQP01000002">
    <property type="protein sequence ID" value="OWJ54876.1"/>
    <property type="molecule type" value="Genomic_DNA"/>
</dbReference>
<dbReference type="Pfam" id="PF07670">
    <property type="entry name" value="Gate"/>
    <property type="match status" value="2"/>
</dbReference>
<dbReference type="Gene3D" id="1.10.287.1770">
    <property type="match status" value="1"/>
</dbReference>
<evidence type="ECO:0000256" key="16">
    <source>
        <dbReference type="SAM" id="MobiDB-lite"/>
    </source>
</evidence>
<protein>
    <recommendedName>
        <fullName evidence="12 13">Ferrous iron transport protein B</fullName>
    </recommendedName>
</protein>
<keyword evidence="3" id="KW-1003">Cell membrane</keyword>
<dbReference type="GO" id="GO:0005525">
    <property type="term" value="F:GTP binding"/>
    <property type="evidence" value="ECO:0007669"/>
    <property type="project" value="UniProtKB-KW"/>
</dbReference>
<feature type="domain" description="FeoB-type G" evidence="18">
    <location>
        <begin position="32"/>
        <end position="194"/>
    </location>
</feature>
<organism evidence="19 20">
    <name type="scientific">Pyrodictium delaneyi</name>
    <dbReference type="NCBI Taxonomy" id="1273541"/>
    <lineage>
        <taxon>Archaea</taxon>
        <taxon>Thermoproteota</taxon>
        <taxon>Thermoprotei</taxon>
        <taxon>Desulfurococcales</taxon>
        <taxon>Pyrodictiaceae</taxon>
        <taxon>Pyrodictium</taxon>
    </lineage>
</organism>
<evidence type="ECO:0000313" key="19">
    <source>
        <dbReference type="EMBL" id="OWJ54876.1"/>
    </source>
</evidence>
<keyword evidence="15" id="KW-0479">Metal-binding</keyword>
<feature type="binding site" evidence="15">
    <location>
        <position position="51"/>
    </location>
    <ligand>
        <name>Mg(2+)</name>
        <dbReference type="ChEBI" id="CHEBI:18420"/>
        <label>2</label>
    </ligand>
</feature>
<keyword evidence="5 17" id="KW-0812">Transmembrane</keyword>
<dbReference type="InterPro" id="IPR011640">
    <property type="entry name" value="Fe2_transport_prot_B_C"/>
</dbReference>
<feature type="binding site" evidence="15">
    <location>
        <position position="53"/>
    </location>
    <ligand>
        <name>Mg(2+)</name>
        <dbReference type="ChEBI" id="CHEBI:18420"/>
        <label>2</label>
    </ligand>
</feature>
<evidence type="ECO:0000313" key="20">
    <source>
        <dbReference type="Proteomes" id="UP000196694"/>
    </source>
</evidence>
<dbReference type="InterPro" id="IPR030389">
    <property type="entry name" value="G_FEOB_dom"/>
</dbReference>
<keyword evidence="7 17" id="KW-1133">Transmembrane helix</keyword>
<evidence type="ECO:0000256" key="13">
    <source>
        <dbReference type="NCBIfam" id="TIGR00437"/>
    </source>
</evidence>
<evidence type="ECO:0000256" key="2">
    <source>
        <dbReference type="ARBA" id="ARBA00022448"/>
    </source>
</evidence>
<dbReference type="PROSITE" id="PS51711">
    <property type="entry name" value="G_FEOB"/>
    <property type="match status" value="1"/>
</dbReference>
<feature type="transmembrane region" description="Helical" evidence="17">
    <location>
        <begin position="569"/>
        <end position="588"/>
    </location>
</feature>
<feature type="binding site" evidence="15">
    <location>
        <position position="54"/>
    </location>
    <ligand>
        <name>Mg(2+)</name>
        <dbReference type="ChEBI" id="CHEBI:18420"/>
        <label>2</label>
    </ligand>
</feature>
<proteinExistence type="predicted"/>
<evidence type="ECO:0000256" key="6">
    <source>
        <dbReference type="ARBA" id="ARBA00022741"/>
    </source>
</evidence>
<dbReference type="InterPro" id="IPR003373">
    <property type="entry name" value="Fe2_transport_prot-B"/>
</dbReference>
<dbReference type="PRINTS" id="PR00326">
    <property type="entry name" value="GTP1OBG"/>
</dbReference>
<keyword evidence="8" id="KW-0408">Iron</keyword>
<evidence type="ECO:0000256" key="7">
    <source>
        <dbReference type="ARBA" id="ARBA00022989"/>
    </source>
</evidence>
<dbReference type="InterPro" id="IPR041069">
    <property type="entry name" value="FeoB_Cyto"/>
</dbReference>
<comment type="caution">
    <text evidence="19">The sequence shown here is derived from an EMBL/GenBank/DDBJ whole genome shotgun (WGS) entry which is preliminary data.</text>
</comment>
<evidence type="ECO:0000256" key="9">
    <source>
        <dbReference type="ARBA" id="ARBA00023065"/>
    </source>
</evidence>
<gene>
    <name evidence="19" type="ORF">Pdsh_03970</name>
</gene>
<dbReference type="Gene3D" id="3.40.50.300">
    <property type="entry name" value="P-loop containing nucleotide triphosphate hydrolases"/>
    <property type="match status" value="1"/>
</dbReference>
<feature type="transmembrane region" description="Helical" evidence="17">
    <location>
        <begin position="402"/>
        <end position="424"/>
    </location>
</feature>
<feature type="binding site" evidence="14">
    <location>
        <begin position="39"/>
        <end position="46"/>
    </location>
    <ligand>
        <name>GTP</name>
        <dbReference type="ChEBI" id="CHEBI:37565"/>
        <label>1</label>
    </ligand>
</feature>
<dbReference type="InterPro" id="IPR006073">
    <property type="entry name" value="GTP-bd"/>
</dbReference>
<dbReference type="Proteomes" id="UP000196694">
    <property type="component" value="Unassembled WGS sequence"/>
</dbReference>
<dbReference type="InterPro" id="IPR027417">
    <property type="entry name" value="P-loop_NTPase"/>
</dbReference>
<keyword evidence="6 14" id="KW-0547">Nucleotide-binding</keyword>
<feature type="transmembrane region" description="Helical" evidence="17">
    <location>
        <begin position="322"/>
        <end position="348"/>
    </location>
</feature>
<dbReference type="InterPro" id="IPR011642">
    <property type="entry name" value="Gate_dom"/>
</dbReference>
<dbReference type="GO" id="GO:0005886">
    <property type="term" value="C:plasma membrane"/>
    <property type="evidence" value="ECO:0007669"/>
    <property type="project" value="UniProtKB-SubCell"/>
</dbReference>
<name>A0A211YPN0_9CREN</name>
<dbReference type="AlphaFoldDB" id="A0A211YPN0"/>
<evidence type="ECO:0000256" key="14">
    <source>
        <dbReference type="PIRSR" id="PIRSR603373-1"/>
    </source>
</evidence>
<evidence type="ECO:0000256" key="17">
    <source>
        <dbReference type="SAM" id="Phobius"/>
    </source>
</evidence>
<keyword evidence="15" id="KW-0460">Magnesium</keyword>
<feature type="region of interest" description="Disordered" evidence="16">
    <location>
        <begin position="1"/>
        <end position="26"/>
    </location>
</feature>
<dbReference type="GO" id="GO:0046872">
    <property type="term" value="F:metal ion binding"/>
    <property type="evidence" value="ECO:0007669"/>
    <property type="project" value="UniProtKB-KW"/>
</dbReference>
<keyword evidence="2" id="KW-0813">Transport</keyword>
<dbReference type="Pfam" id="PF07664">
    <property type="entry name" value="FeoB_C"/>
    <property type="match status" value="1"/>
</dbReference>
<feature type="binding site" evidence="14">
    <location>
        <begin position="85"/>
        <end position="88"/>
    </location>
    <ligand>
        <name>GTP</name>
        <dbReference type="ChEBI" id="CHEBI:37565"/>
        <label>1</label>
    </ligand>
</feature>
<evidence type="ECO:0000256" key="11">
    <source>
        <dbReference type="ARBA" id="ARBA00023136"/>
    </source>
</evidence>
<dbReference type="SUPFAM" id="SSF52540">
    <property type="entry name" value="P-loop containing nucleoside triphosphate hydrolases"/>
    <property type="match status" value="1"/>
</dbReference>
<sequence length="734" mass="79166">MARRPVLGQCSCSHNNNGGQRDSSEHSQQKCDIVAALVGAPNSGKTTLFNALTGSSEFVANWPGATVDVKTAYMKTDGSTLCIVDLPGTYSISGSGPEEAVTRGFLLENRPDVIVAIADATILERSLFLPLELLEAFENVVVVLTKADALEEKGLRIDTKGLEKELGAPIILVSALEGQGLDKLIEALKRPKPVNSRKIIEKVLDDLKPYVERLAGLLADKGIEPDKARWLAVKLLEGYDWVPGYLEKLLGPAEARGIVEEAERLRNELVEKGVDPSLEFIRRRYEYASRLYERYVEREAEEASEGISRLDLLFLNPLTGPLVSLGFMLLVFLATYVIATGWPLDVLLERLGFERAAEAVAEYSLSGLVAMVMDTLAGWVEAAIPHPVLARLVGEGVLSSEYGLGLVLTFVPLLAVLMALIAALEDSGLLPRIAAGVDRFFRRFGVSGKAVFPAMVSLGCNVPGVISTRVMDSEQEKKAVAFAIPLIPCSARLAVLLALAHVFFRSPLESALAVFAVYLLSIASFLATLKLATHVEGSEASDIVLELPPLKRPSLRVVWWFVWDKLRHFLVRAGTLIVVASIALWLLANYGPGGYLGDVDGGAAQSYAASVGRLLAPYVELVLGVDYDRAWRIGFGLLGGFIAKEVFLDSIAVVSPIDSAAEGAKYATLAAYALEPWQALALMAAVTLYIPCMATLATIYSETRSPRLALSALVYDFALATIVALAIRGLAVVL</sequence>
<comment type="subcellular location">
    <subcellularLocation>
        <location evidence="1">Cell membrane</location>
        <topology evidence="1">Multi-pass membrane protein</topology>
    </subcellularLocation>
</comment>
<keyword evidence="4" id="KW-0410">Iron transport</keyword>